<gene>
    <name evidence="13" type="ORF">EW026_g3571</name>
</gene>
<feature type="compositionally biased region" description="Polar residues" evidence="10">
    <location>
        <begin position="397"/>
        <end position="414"/>
    </location>
</feature>
<evidence type="ECO:0000256" key="6">
    <source>
        <dbReference type="ARBA" id="ARBA00022771"/>
    </source>
</evidence>
<keyword evidence="5" id="KW-0479">Metal-binding</keyword>
<dbReference type="EMBL" id="SGPJ01000109">
    <property type="protein sequence ID" value="THG98663.1"/>
    <property type="molecule type" value="Genomic_DNA"/>
</dbReference>
<evidence type="ECO:0000256" key="7">
    <source>
        <dbReference type="ARBA" id="ARBA00022833"/>
    </source>
</evidence>
<evidence type="ECO:0000256" key="5">
    <source>
        <dbReference type="ARBA" id="ARBA00022723"/>
    </source>
</evidence>
<comment type="caution">
    <text evidence="13">The sequence shown here is derived from an EMBL/GenBank/DDBJ whole genome shotgun (WGS) entry which is preliminary data.</text>
</comment>
<dbReference type="GO" id="GO:0043161">
    <property type="term" value="P:proteasome-mediated ubiquitin-dependent protein catabolic process"/>
    <property type="evidence" value="ECO:0007669"/>
    <property type="project" value="TreeGrafter"/>
</dbReference>
<evidence type="ECO:0000256" key="9">
    <source>
        <dbReference type="ARBA" id="ARBA00023136"/>
    </source>
</evidence>
<feature type="compositionally biased region" description="Low complexity" evidence="10">
    <location>
        <begin position="307"/>
        <end position="328"/>
    </location>
</feature>
<comment type="subcellular location">
    <subcellularLocation>
        <location evidence="1">Membrane</location>
    </subcellularLocation>
</comment>
<evidence type="ECO:0000313" key="13">
    <source>
        <dbReference type="EMBL" id="THG98663.1"/>
    </source>
</evidence>
<keyword evidence="6" id="KW-0863">Zinc-finger</keyword>
<dbReference type="Pfam" id="PF25563">
    <property type="entry name" value="TPR_SYVN1_N"/>
    <property type="match status" value="1"/>
</dbReference>
<feature type="domain" description="E3 ubiquitin-protein ligase synoviolin-like TPR repeats" evidence="12">
    <location>
        <begin position="3"/>
        <end position="180"/>
    </location>
</feature>
<proteinExistence type="predicted"/>
<evidence type="ECO:0000259" key="12">
    <source>
        <dbReference type="Pfam" id="PF25563"/>
    </source>
</evidence>
<keyword evidence="7" id="KW-0862">Zinc</keyword>
<dbReference type="InterPro" id="IPR057992">
    <property type="entry name" value="TPR_SYVN1_N"/>
</dbReference>
<accession>A0A4S4KKA4</accession>
<dbReference type="PANTHER" id="PTHR22763">
    <property type="entry name" value="RING ZINC FINGER PROTEIN"/>
    <property type="match status" value="1"/>
</dbReference>
<name>A0A4S4KKA4_9APHY</name>
<evidence type="ECO:0000256" key="11">
    <source>
        <dbReference type="SAM" id="Phobius"/>
    </source>
</evidence>
<feature type="region of interest" description="Disordered" evidence="10">
    <location>
        <begin position="307"/>
        <end position="443"/>
    </location>
</feature>
<feature type="transmembrane region" description="Helical" evidence="11">
    <location>
        <begin position="123"/>
        <end position="145"/>
    </location>
</feature>
<feature type="transmembrane region" description="Helical" evidence="11">
    <location>
        <begin position="50"/>
        <end position="69"/>
    </location>
</feature>
<protein>
    <recommendedName>
        <fullName evidence="12">E3 ubiquitin-protein ligase synoviolin-like TPR repeats domain-containing protein</fullName>
    </recommendedName>
</protein>
<evidence type="ECO:0000256" key="10">
    <source>
        <dbReference type="SAM" id="MobiDB-lite"/>
    </source>
</evidence>
<dbReference type="GO" id="GO:0012505">
    <property type="term" value="C:endomembrane system"/>
    <property type="evidence" value="ECO:0007669"/>
    <property type="project" value="UniProtKB-SubCell"/>
</dbReference>
<feature type="transmembrane region" description="Helical" evidence="11">
    <location>
        <begin position="90"/>
        <end position="111"/>
    </location>
</feature>
<dbReference type="Proteomes" id="UP000309038">
    <property type="component" value="Unassembled WGS sequence"/>
</dbReference>
<feature type="compositionally biased region" description="Polar residues" evidence="10">
    <location>
        <begin position="360"/>
        <end position="374"/>
    </location>
</feature>
<keyword evidence="4 11" id="KW-0812">Transmembrane</keyword>
<dbReference type="GO" id="GO:0036503">
    <property type="term" value="P:ERAD pathway"/>
    <property type="evidence" value="ECO:0007669"/>
    <property type="project" value="TreeGrafter"/>
</dbReference>
<evidence type="ECO:0000256" key="3">
    <source>
        <dbReference type="ARBA" id="ARBA00022679"/>
    </source>
</evidence>
<keyword evidence="8 11" id="KW-1133">Transmembrane helix</keyword>
<evidence type="ECO:0000256" key="8">
    <source>
        <dbReference type="ARBA" id="ARBA00022989"/>
    </source>
</evidence>
<dbReference type="PANTHER" id="PTHR22763:SF184">
    <property type="entry name" value="E3 UBIQUITIN-PROTEIN LIGASE SYNOVIOLIN"/>
    <property type="match status" value="1"/>
</dbReference>
<keyword evidence="9 11" id="KW-0472">Membrane</keyword>
<organism evidence="13 14">
    <name type="scientific">Hermanssonia centrifuga</name>
    <dbReference type="NCBI Taxonomy" id="98765"/>
    <lineage>
        <taxon>Eukaryota</taxon>
        <taxon>Fungi</taxon>
        <taxon>Dikarya</taxon>
        <taxon>Basidiomycota</taxon>
        <taxon>Agaricomycotina</taxon>
        <taxon>Agaricomycetes</taxon>
        <taxon>Polyporales</taxon>
        <taxon>Meruliaceae</taxon>
        <taxon>Hermanssonia</taxon>
    </lineage>
</organism>
<sequence length="527" mass="56930">MSLILECRIVQRIFFGPLQPREIERLYDQTWMFVTESLLAFTIFRDDFDIPFVIMFGFLLFIKCFHWLMADRMESMDQVPYPGPPLLFHVRINSLFLILWLVDFVMLAMAIDSTLTNGVGGMVLFANEYAILMASALNSMARYTLSNLDMRRARTRGGANAPAWENKSMYIFYIELVTAAALFSRPISPAGMQPGAAPQQPQAGQQAANGPLVLGWLARFMGIAAQPPLVPGQFPNAPFPQFVPGGPQQIPANAGWPAPGQQLPPGYAYPFQYQMQPPVQLQPPPIYRGFYGPGGVWQPWGMDAQALAQGQQAPANQPQPQTHQQPQPVASPLSQAAAPGLSADQSQGPTRIPPVDGPQAESSNFPTPSDTDSAPATDRPSTPREAAALAALRRHNSPQTSVTIDIQQPASVVPSNDGAVTDITNAPSTSPPSEMPLEASASAFTAASASGSASTSTTIPENRVEIPSLIPLYDLGSYAQPVRIVPQIPSNQALQDPLKAIVPLTRRHPAGQPLKSIATVQGLRVDP</sequence>
<evidence type="ECO:0000256" key="1">
    <source>
        <dbReference type="ARBA" id="ARBA00004370"/>
    </source>
</evidence>
<dbReference type="GO" id="GO:0061630">
    <property type="term" value="F:ubiquitin protein ligase activity"/>
    <property type="evidence" value="ECO:0007669"/>
    <property type="project" value="UniProtKB-EC"/>
</dbReference>
<dbReference type="GO" id="GO:0008270">
    <property type="term" value="F:zinc ion binding"/>
    <property type="evidence" value="ECO:0007669"/>
    <property type="project" value="UniProtKB-KW"/>
</dbReference>
<evidence type="ECO:0000313" key="14">
    <source>
        <dbReference type="Proteomes" id="UP000309038"/>
    </source>
</evidence>
<dbReference type="AlphaFoldDB" id="A0A4S4KKA4"/>
<keyword evidence="3" id="KW-0808">Transferase</keyword>
<keyword evidence="14" id="KW-1185">Reference proteome</keyword>
<reference evidence="13 14" key="1">
    <citation type="submission" date="2019-02" db="EMBL/GenBank/DDBJ databases">
        <title>Genome sequencing of the rare red list fungi Phlebia centrifuga.</title>
        <authorList>
            <person name="Buettner E."/>
            <person name="Kellner H."/>
        </authorList>
    </citation>
    <scope>NUCLEOTIDE SEQUENCE [LARGE SCALE GENOMIC DNA]</scope>
    <source>
        <strain evidence="13 14">DSM 108282</strain>
    </source>
</reference>
<comment type="pathway">
    <text evidence="2">Protein modification; protein ubiquitination.</text>
</comment>
<evidence type="ECO:0000256" key="2">
    <source>
        <dbReference type="ARBA" id="ARBA00004906"/>
    </source>
</evidence>
<dbReference type="InterPro" id="IPR050731">
    <property type="entry name" value="HRD1_E3_ubiq-ligases"/>
</dbReference>
<evidence type="ECO:0000256" key="4">
    <source>
        <dbReference type="ARBA" id="ARBA00022692"/>
    </source>
</evidence>